<dbReference type="Proteomes" id="UP001152604">
    <property type="component" value="Unassembled WGS sequence"/>
</dbReference>
<organism evidence="2 3">
    <name type="scientific">Mesorhizobium ventifaucium</name>
    <dbReference type="NCBI Taxonomy" id="666020"/>
    <lineage>
        <taxon>Bacteria</taxon>
        <taxon>Pseudomonadati</taxon>
        <taxon>Pseudomonadota</taxon>
        <taxon>Alphaproteobacteria</taxon>
        <taxon>Hyphomicrobiales</taxon>
        <taxon>Phyllobacteriaceae</taxon>
        <taxon>Mesorhizobium</taxon>
    </lineage>
</organism>
<evidence type="ECO:0000313" key="3">
    <source>
        <dbReference type="Proteomes" id="UP001152604"/>
    </source>
</evidence>
<accession>A0ABM9SFS0</accession>
<gene>
    <name evidence="2" type="ORF">MES4922_40160</name>
</gene>
<sequence length="192" mass="21553">MKAGATVKVSLATKDREEAKKRHREADAALHEYWQRFREGPQPLSTKQVQALAGIHYARLVDMMDSEPGEEGIWKQVLQLNKSKQASGELDRWFGPTVDDLFAEQGINTEPLSRTRVVHAAFKAIQLAAETNLKKAGGDYSPDEEARKQFPAWAAEPTQVERPPRAAGDMDLFALLDHKFATQSRKPKTKDD</sequence>
<feature type="region of interest" description="Disordered" evidence="1">
    <location>
        <begin position="1"/>
        <end position="20"/>
    </location>
</feature>
<dbReference type="RefSeq" id="WP_254027195.1">
    <property type="nucleotide sequence ID" value="NZ_CAKXZS010000034.1"/>
</dbReference>
<reference evidence="2" key="1">
    <citation type="submission" date="2022-03" db="EMBL/GenBank/DDBJ databases">
        <authorList>
            <person name="Brunel B."/>
        </authorList>
    </citation>
    <scope>NUCLEOTIDE SEQUENCE</scope>
    <source>
        <strain evidence="2">STM4922sample</strain>
    </source>
</reference>
<proteinExistence type="predicted"/>
<keyword evidence="3" id="KW-1185">Reference proteome</keyword>
<evidence type="ECO:0000256" key="1">
    <source>
        <dbReference type="SAM" id="MobiDB-lite"/>
    </source>
</evidence>
<protein>
    <submittedName>
        <fullName evidence="2">Uncharacterized protein</fullName>
    </submittedName>
</protein>
<comment type="caution">
    <text evidence="2">The sequence shown here is derived from an EMBL/GenBank/DDBJ whole genome shotgun (WGS) entry which is preliminary data.</text>
</comment>
<evidence type="ECO:0000313" key="2">
    <source>
        <dbReference type="EMBL" id="CAH2405275.1"/>
    </source>
</evidence>
<name>A0ABM9SFS0_9HYPH</name>
<dbReference type="EMBL" id="CAKXZS010000034">
    <property type="protein sequence ID" value="CAH2405275.1"/>
    <property type="molecule type" value="Genomic_DNA"/>
</dbReference>